<feature type="transmembrane region" description="Helical" evidence="1">
    <location>
        <begin position="35"/>
        <end position="55"/>
    </location>
</feature>
<reference evidence="2 3" key="1">
    <citation type="submission" date="2021-01" db="EMBL/GenBank/DDBJ databases">
        <title>WGS of actinomycetes isolated from Thailand.</title>
        <authorList>
            <person name="Thawai C."/>
        </authorList>
    </citation>
    <scope>NUCLEOTIDE SEQUENCE [LARGE SCALE GENOMIC DNA]</scope>
    <source>
        <strain evidence="2 3">CH9-7</strain>
    </source>
</reference>
<dbReference type="Proteomes" id="UP000629371">
    <property type="component" value="Unassembled WGS sequence"/>
</dbReference>
<sequence length="197" mass="20991">MTSPRTAFLAAPLLMGAYGVLRIIDGLDGSRGPGVAWSAGHLCFLGGLAFFVRGFGMMRAWVGRNRLATVGLWTGAAGAVAVAVQFLIDLVVGFLSADHGAMQELFARIQAIPGVLPVFYHYGPLLFFVGQLILVAQLAVRRILKPWAPVLVLIDTTLPFADKDLIPLGAALLLASFAPLYRRRAVTHQPVGKSLAA</sequence>
<dbReference type="RefSeq" id="WP_201801207.1">
    <property type="nucleotide sequence ID" value="NZ_JAERRI010000001.1"/>
</dbReference>
<proteinExistence type="predicted"/>
<feature type="transmembrane region" description="Helical" evidence="1">
    <location>
        <begin position="119"/>
        <end position="140"/>
    </location>
</feature>
<organism evidence="2 3">
    <name type="scientific">Streptomyces siderophoricus</name>
    <dbReference type="NCBI Taxonomy" id="2802281"/>
    <lineage>
        <taxon>Bacteria</taxon>
        <taxon>Bacillati</taxon>
        <taxon>Actinomycetota</taxon>
        <taxon>Actinomycetes</taxon>
        <taxon>Kitasatosporales</taxon>
        <taxon>Streptomycetaceae</taxon>
        <taxon>Streptomyces</taxon>
    </lineage>
</organism>
<evidence type="ECO:0000313" key="3">
    <source>
        <dbReference type="Proteomes" id="UP000629371"/>
    </source>
</evidence>
<keyword evidence="1" id="KW-1133">Transmembrane helix</keyword>
<keyword evidence="1" id="KW-0812">Transmembrane</keyword>
<feature type="transmembrane region" description="Helical" evidence="1">
    <location>
        <begin position="67"/>
        <end position="88"/>
    </location>
</feature>
<dbReference type="EMBL" id="JAERRI010000001">
    <property type="protein sequence ID" value="MBL1087985.1"/>
    <property type="molecule type" value="Genomic_DNA"/>
</dbReference>
<evidence type="ECO:0000313" key="2">
    <source>
        <dbReference type="EMBL" id="MBL1087985.1"/>
    </source>
</evidence>
<name>A0ABS1MJS9_9ACTN</name>
<keyword evidence="3" id="KW-1185">Reference proteome</keyword>
<accession>A0ABS1MJS9</accession>
<evidence type="ECO:0000256" key="1">
    <source>
        <dbReference type="SAM" id="Phobius"/>
    </source>
</evidence>
<keyword evidence="1" id="KW-0472">Membrane</keyword>
<comment type="caution">
    <text evidence="2">The sequence shown here is derived from an EMBL/GenBank/DDBJ whole genome shotgun (WGS) entry which is preliminary data.</text>
</comment>
<protein>
    <submittedName>
        <fullName evidence="2">Uncharacterized protein</fullName>
    </submittedName>
</protein>
<gene>
    <name evidence="2" type="ORF">JK360_01020</name>
</gene>